<dbReference type="AlphaFoldDB" id="A0A2P6NY32"/>
<dbReference type="OrthoDB" id="17845at2759"/>
<evidence type="ECO:0000313" key="3">
    <source>
        <dbReference type="Proteomes" id="UP000241769"/>
    </source>
</evidence>
<name>A0A2P6NY32_9EUKA</name>
<dbReference type="Gene3D" id="2.40.10.120">
    <property type="match status" value="1"/>
</dbReference>
<dbReference type="InParanoid" id="A0A2P6NY32"/>
<keyword evidence="2" id="KW-0378">Hydrolase</keyword>
<dbReference type="EMBL" id="MDYQ01000007">
    <property type="protein sequence ID" value="PRP88860.1"/>
    <property type="molecule type" value="Genomic_DNA"/>
</dbReference>
<accession>A0A2P6NY32</accession>
<keyword evidence="2" id="KW-0645">Protease</keyword>
<dbReference type="Pfam" id="PF13365">
    <property type="entry name" value="Trypsin_2"/>
    <property type="match status" value="1"/>
</dbReference>
<dbReference type="Proteomes" id="UP000241769">
    <property type="component" value="Unassembled WGS sequence"/>
</dbReference>
<comment type="caution">
    <text evidence="2">The sequence shown here is derived from an EMBL/GenBank/DDBJ whole genome shotgun (WGS) entry which is preliminary data.</text>
</comment>
<dbReference type="InterPro" id="IPR009003">
    <property type="entry name" value="Peptidase_S1_PA"/>
</dbReference>
<dbReference type="FunCoup" id="A0A2P6NY32">
    <property type="interactions" value="30"/>
</dbReference>
<dbReference type="GO" id="GO:0005777">
    <property type="term" value="C:peroxisome"/>
    <property type="evidence" value="ECO:0007669"/>
    <property type="project" value="InterPro"/>
</dbReference>
<reference evidence="2 3" key="1">
    <citation type="journal article" date="2018" name="Genome Biol. Evol.">
        <title>Multiple Roots of Fruiting Body Formation in Amoebozoa.</title>
        <authorList>
            <person name="Hillmann F."/>
            <person name="Forbes G."/>
            <person name="Novohradska S."/>
            <person name="Ferling I."/>
            <person name="Riege K."/>
            <person name="Groth M."/>
            <person name="Westermann M."/>
            <person name="Marz M."/>
            <person name="Spaller T."/>
            <person name="Winckler T."/>
            <person name="Schaap P."/>
            <person name="Glockner G."/>
        </authorList>
    </citation>
    <scope>NUCLEOTIDE SEQUENCE [LARGE SCALE GENOMIC DNA]</scope>
    <source>
        <strain evidence="2 3">Jena</strain>
    </source>
</reference>
<dbReference type="PANTHER" id="PTHR21004">
    <property type="entry name" value="SERINE PROTEASE-RELATED"/>
    <property type="match status" value="1"/>
</dbReference>
<evidence type="ECO:0000256" key="1">
    <source>
        <dbReference type="SAM" id="MobiDB-lite"/>
    </source>
</evidence>
<feature type="compositionally biased region" description="Polar residues" evidence="1">
    <location>
        <begin position="1"/>
        <end position="14"/>
    </location>
</feature>
<evidence type="ECO:0000313" key="2">
    <source>
        <dbReference type="EMBL" id="PRP88860.1"/>
    </source>
</evidence>
<dbReference type="GO" id="GO:0004252">
    <property type="term" value="F:serine-type endopeptidase activity"/>
    <property type="evidence" value="ECO:0007669"/>
    <property type="project" value="InterPro"/>
</dbReference>
<dbReference type="STRING" id="1890364.A0A2P6NY32"/>
<keyword evidence="3" id="KW-1185">Reference proteome</keyword>
<dbReference type="SUPFAM" id="SSF50494">
    <property type="entry name" value="Trypsin-like serine proteases"/>
    <property type="match status" value="2"/>
</dbReference>
<dbReference type="GO" id="GO:0016485">
    <property type="term" value="P:protein processing"/>
    <property type="evidence" value="ECO:0007669"/>
    <property type="project" value="InterPro"/>
</dbReference>
<dbReference type="PANTHER" id="PTHR21004:SF0">
    <property type="entry name" value="PEROXISOMAL LEADER PEPTIDE-PROCESSING PROTEASE"/>
    <property type="match status" value="1"/>
</dbReference>
<dbReference type="InterPro" id="IPR039245">
    <property type="entry name" value="TYSND1/DEG15"/>
</dbReference>
<protein>
    <submittedName>
        <fullName evidence="2">Peroxisomal leader peptide-processing protease</fullName>
    </submittedName>
</protein>
<proteinExistence type="predicted"/>
<organism evidence="2 3">
    <name type="scientific">Planoprotostelium fungivorum</name>
    <dbReference type="NCBI Taxonomy" id="1890364"/>
    <lineage>
        <taxon>Eukaryota</taxon>
        <taxon>Amoebozoa</taxon>
        <taxon>Evosea</taxon>
        <taxon>Variosea</taxon>
        <taxon>Cavosteliida</taxon>
        <taxon>Cavosteliaceae</taxon>
        <taxon>Planoprotostelium</taxon>
    </lineage>
</organism>
<sequence>MRHESWTNGSSVSIRISGPDPRSTKQTSRPFYLPMNLDTGLEDGSLCYSVSGFLLSPGVVVTTATAVTPFINHEKVNRLDSVIMEARDRDGVWERMRCVNIIEIPEIRRSLNTLLGGLSEFERSWRLAWLVPRGDTPINQRTQSMWSSIAVLSFDRKFISDDPTPMNVGRVNVRDDIYIVGSPFGVYNDSLNHSVVGGIISNQIECDGATGLILSDSKCFPGMEGAPVYRSDSIIGMLLPPIMRRDRYPVKFTFIAPIQPILCSLGSVVQNISKEVDKGRFQMEDNLVALQYDSSWASGFKDKKVDEKNVRIRVRTNQVKERQFEAKLIWTSTTELDIAILRYDSNLFPVSKSSISSELHQGQPIYVLGYPIFEPGNIPPTWSSGIIQKITTYRGQPIIIQTSAAVHRGNSGGMLMNRDGQVLGIVTSNTTLNLPTDFEAPEGMSEEPAWEEIKRRKALVLARLNFSIPCQELSVLFSGEFEKIAEGDDESVQKWIGERLGKKDEQKAKLWEWRDVDEERPIQSKL</sequence>
<gene>
    <name evidence="2" type="ORF">PROFUN_00328</name>
</gene>
<feature type="region of interest" description="Disordered" evidence="1">
    <location>
        <begin position="1"/>
        <end position="29"/>
    </location>
</feature>